<evidence type="ECO:0000259" key="17">
    <source>
        <dbReference type="Pfam" id="PF05193"/>
    </source>
</evidence>
<evidence type="ECO:0000256" key="5">
    <source>
        <dbReference type="ARBA" id="ARBA00017565"/>
    </source>
</evidence>
<evidence type="ECO:0000256" key="2">
    <source>
        <dbReference type="ARBA" id="ARBA00002184"/>
    </source>
</evidence>
<dbReference type="OrthoDB" id="9811314at2"/>
<comment type="cofactor">
    <cofactor evidence="1">
        <name>Zn(2+)</name>
        <dbReference type="ChEBI" id="CHEBI:29105"/>
    </cofactor>
</comment>
<dbReference type="InterPro" id="IPR032632">
    <property type="entry name" value="Peptidase_M16_M"/>
</dbReference>
<dbReference type="InterPro" id="IPR001431">
    <property type="entry name" value="Pept_M16_Zn_BS"/>
</dbReference>
<dbReference type="FunFam" id="3.30.830.10:FF:000012">
    <property type="entry name" value="Protease 3"/>
    <property type="match status" value="1"/>
</dbReference>
<dbReference type="Proteomes" id="UP000235346">
    <property type="component" value="Unassembled WGS sequence"/>
</dbReference>
<name>A0A2N7TKV5_9GAMM</name>
<evidence type="ECO:0000313" key="21">
    <source>
        <dbReference type="Proteomes" id="UP000235346"/>
    </source>
</evidence>
<evidence type="ECO:0000256" key="9">
    <source>
        <dbReference type="ARBA" id="ARBA00022833"/>
    </source>
</evidence>
<dbReference type="PROSITE" id="PS00143">
    <property type="entry name" value="INSULINASE"/>
    <property type="match status" value="1"/>
</dbReference>
<feature type="domain" description="Peptidase M16 middle/third" evidence="18">
    <location>
        <begin position="415"/>
        <end position="667"/>
    </location>
</feature>
<keyword evidence="9" id="KW-0862">Zinc</keyword>
<feature type="domain" description="Coenzyme PQQ synthesis protein F-like C-terminal lobe" evidence="19">
    <location>
        <begin position="791"/>
        <end position="890"/>
    </location>
</feature>
<accession>A0A2N7TKV5</accession>
<evidence type="ECO:0000256" key="11">
    <source>
        <dbReference type="ARBA" id="ARBA00029597"/>
    </source>
</evidence>
<comment type="caution">
    <text evidence="20">The sequence shown here is derived from an EMBL/GenBank/DDBJ whole genome shotgun (WGS) entry which is preliminary data.</text>
</comment>
<dbReference type="Pfam" id="PF00675">
    <property type="entry name" value="Peptidase_M16"/>
    <property type="match status" value="1"/>
</dbReference>
<dbReference type="InterPro" id="IPR050626">
    <property type="entry name" value="Peptidase_M16"/>
</dbReference>
<feature type="domain" description="Peptidase M16 N-terminal" evidence="16">
    <location>
        <begin position="71"/>
        <end position="197"/>
    </location>
</feature>
<dbReference type="GO" id="GO:0006508">
    <property type="term" value="P:proteolysis"/>
    <property type="evidence" value="ECO:0007669"/>
    <property type="project" value="UniProtKB-KW"/>
</dbReference>
<comment type="similarity">
    <text evidence="3 14">Belongs to the peptidase M16 family.</text>
</comment>
<evidence type="ECO:0000259" key="19">
    <source>
        <dbReference type="Pfam" id="PF22456"/>
    </source>
</evidence>
<dbReference type="GO" id="GO:0004222">
    <property type="term" value="F:metalloendopeptidase activity"/>
    <property type="evidence" value="ECO:0007669"/>
    <property type="project" value="UniProtKB-EC"/>
</dbReference>
<dbReference type="EMBL" id="PNRE01000059">
    <property type="protein sequence ID" value="PMR68820.1"/>
    <property type="molecule type" value="Genomic_DNA"/>
</dbReference>
<keyword evidence="21" id="KW-1185">Reference proteome</keyword>
<dbReference type="GO" id="GO:0046872">
    <property type="term" value="F:metal ion binding"/>
    <property type="evidence" value="ECO:0007669"/>
    <property type="project" value="UniProtKB-KW"/>
</dbReference>
<keyword evidence="10" id="KW-0482">Metalloprotease</keyword>
<dbReference type="EC" id="3.4.24.55" evidence="4"/>
<dbReference type="InterPro" id="IPR011249">
    <property type="entry name" value="Metalloenz_LuxS/M16"/>
</dbReference>
<dbReference type="Pfam" id="PF16187">
    <property type="entry name" value="Peptidase_M16_M"/>
    <property type="match status" value="1"/>
</dbReference>
<evidence type="ECO:0000256" key="12">
    <source>
        <dbReference type="ARBA" id="ARBA00031184"/>
    </source>
</evidence>
<dbReference type="Pfam" id="PF05193">
    <property type="entry name" value="Peptidase_M16_C"/>
    <property type="match status" value="1"/>
</dbReference>
<dbReference type="GO" id="GO:0005737">
    <property type="term" value="C:cytoplasm"/>
    <property type="evidence" value="ECO:0007669"/>
    <property type="project" value="UniProtKB-ARBA"/>
</dbReference>
<dbReference type="InterPro" id="IPR011765">
    <property type="entry name" value="Pept_M16_N"/>
</dbReference>
<dbReference type="SUPFAM" id="SSF63411">
    <property type="entry name" value="LuxS/MPP-like metallohydrolase"/>
    <property type="match status" value="4"/>
</dbReference>
<evidence type="ECO:0000256" key="6">
    <source>
        <dbReference type="ARBA" id="ARBA00022670"/>
    </source>
</evidence>
<dbReference type="Gene3D" id="3.30.830.10">
    <property type="entry name" value="Metalloenzyme, LuxS/M16 peptidase-like"/>
    <property type="match status" value="4"/>
</dbReference>
<evidence type="ECO:0000256" key="7">
    <source>
        <dbReference type="ARBA" id="ARBA00022723"/>
    </source>
</evidence>
<dbReference type="InterPro" id="IPR054734">
    <property type="entry name" value="PqqF-like_C_4"/>
</dbReference>
<feature type="domain" description="Peptidase M16 C-terminal" evidence="17">
    <location>
        <begin position="233"/>
        <end position="406"/>
    </location>
</feature>
<dbReference type="InterPro" id="IPR007863">
    <property type="entry name" value="Peptidase_M16_C"/>
</dbReference>
<evidence type="ECO:0000256" key="3">
    <source>
        <dbReference type="ARBA" id="ARBA00007261"/>
    </source>
</evidence>
<keyword evidence="7" id="KW-0479">Metal-binding</keyword>
<feature type="region of interest" description="Disordered" evidence="15">
    <location>
        <begin position="26"/>
        <end position="59"/>
    </location>
</feature>
<reference evidence="20 21" key="1">
    <citation type="submission" date="2018-01" db="EMBL/GenBank/DDBJ databases">
        <title>Halomonas endophytica sp. nov., isolated from storage liquid in the stems of Populus euphratica.</title>
        <authorList>
            <person name="Chen C."/>
        </authorList>
    </citation>
    <scope>NUCLEOTIDE SEQUENCE [LARGE SCALE GENOMIC DNA]</scope>
    <source>
        <strain evidence="20 21">DSM 26881</strain>
    </source>
</reference>
<evidence type="ECO:0000256" key="14">
    <source>
        <dbReference type="RuleBase" id="RU004447"/>
    </source>
</evidence>
<evidence type="ECO:0000256" key="8">
    <source>
        <dbReference type="ARBA" id="ARBA00022801"/>
    </source>
</evidence>
<dbReference type="PANTHER" id="PTHR43690:SF18">
    <property type="entry name" value="INSULIN-DEGRADING ENZYME-RELATED"/>
    <property type="match status" value="1"/>
</dbReference>
<evidence type="ECO:0000256" key="1">
    <source>
        <dbReference type="ARBA" id="ARBA00001947"/>
    </source>
</evidence>
<protein>
    <recommendedName>
        <fullName evidence="5">Protease 3</fullName>
        <ecNumber evidence="4">3.4.24.55</ecNumber>
    </recommendedName>
    <alternativeName>
        <fullName evidence="13">Pitrilysin</fullName>
    </alternativeName>
    <alternativeName>
        <fullName evidence="12">Protease III</fullName>
    </alternativeName>
    <alternativeName>
        <fullName evidence="11">Protease pi</fullName>
    </alternativeName>
</protein>
<keyword evidence="8" id="KW-0378">Hydrolase</keyword>
<gene>
    <name evidence="20" type="ORF">C1H66_13160</name>
</gene>
<organism evidence="20 21">
    <name type="scientific">Halomonas heilongjiangensis</name>
    <dbReference type="NCBI Taxonomy" id="1387883"/>
    <lineage>
        <taxon>Bacteria</taxon>
        <taxon>Pseudomonadati</taxon>
        <taxon>Pseudomonadota</taxon>
        <taxon>Gammaproteobacteria</taxon>
        <taxon>Oceanospirillales</taxon>
        <taxon>Halomonadaceae</taxon>
        <taxon>Halomonas</taxon>
    </lineage>
</organism>
<evidence type="ECO:0000256" key="15">
    <source>
        <dbReference type="SAM" id="MobiDB-lite"/>
    </source>
</evidence>
<evidence type="ECO:0000256" key="13">
    <source>
        <dbReference type="ARBA" id="ARBA00033450"/>
    </source>
</evidence>
<evidence type="ECO:0000256" key="10">
    <source>
        <dbReference type="ARBA" id="ARBA00023049"/>
    </source>
</evidence>
<evidence type="ECO:0000313" key="20">
    <source>
        <dbReference type="EMBL" id="PMR68820.1"/>
    </source>
</evidence>
<dbReference type="Pfam" id="PF22456">
    <property type="entry name" value="PqqF-like_C_4"/>
    <property type="match status" value="1"/>
</dbReference>
<evidence type="ECO:0000259" key="16">
    <source>
        <dbReference type="Pfam" id="PF00675"/>
    </source>
</evidence>
<evidence type="ECO:0000259" key="18">
    <source>
        <dbReference type="Pfam" id="PF16187"/>
    </source>
</evidence>
<dbReference type="PANTHER" id="PTHR43690">
    <property type="entry name" value="NARDILYSIN"/>
    <property type="match status" value="1"/>
</dbReference>
<proteinExistence type="inferred from homology"/>
<dbReference type="AlphaFoldDB" id="A0A2N7TKV5"/>
<sequence>MGSGHQRAILPLNGLLPLFERSPGCGTVDGSDSAGRAPVARSPSPGTAPMIHTPPGDRRRCRSLTLPNGLRVLLLCDPAADQAGAAMSVGAGSGDEPPDCAGLAHLLEHMLFLGTERYPAPEDFPAYVQGHGGRYNATTELAQTRYFFEIPPARLDGALDRFAQFFIAPRLTESAIVQEREVIDAEYRARRQDDEQRILGVIKQVLDPAHPASRFLAGNRDTLGAAPESLRRALMAFRERHYTATNLRLAVVGAASLDTLERQVRRCFADIPCGTRAAPAAHPPLLPPGSLPLSLALQPTHRCHELRLCFPVPALRPDDYLQPWEYLGQLLAFRGPGSLYGQLMERGWLTDIDGSVLLDTRPQALFQIRLRLTPDGMGHTAVITAAVFACLQRIEADGIADWRHRERQALADQRFRLAATTSTLEFVKSLADQLHRYPVAEALRGPYRLDEFQPRVIRACLARLTPDNLLALTIDPAVRGDRTSPWFPTPYRIAAAPDPGAARWDGALDFTLPPPNPFIMAMPDAKPGEASAPVPRLLRDSGQSRVWYQPLARAPGGHTTLYLNLVAACPTHTLSATVLTELLIAWLERELAAEWQQARAAGLEVALSRHHQGITLRAGGVPEQLDRLLQRLASCLTRTRITAARFDQARQGLQARWYQRQHDPAFRRLLQLPEARLGHGFGDEERLAELATMRRERLQTFRHALLHSLGIDCLMAGPLDGAQAQRLADVLEARLLTGDRPAVERRRPPIVPLQAGQACHYRLEASHPDSAVALYLPGPDASPLQEARYRLLAALLHDPFFHRLRIERQLGYVVLARYLPLHDRPGLILLVQSPSLSVDELQEQIRYFLTAPDAPLPTLDPERFAHYRDGLLQTLQAQQRQPTQQAAQCWADLATGDADFQRPRQLLQAVADLTLEELQRFYQAQLLPSPWVWLHT</sequence>
<comment type="function">
    <text evidence="2">Endopeptidase that degrades small peptides of less than 7 kDa, such as glucagon and insulin.</text>
</comment>
<keyword evidence="6" id="KW-0645">Protease</keyword>
<evidence type="ECO:0000256" key="4">
    <source>
        <dbReference type="ARBA" id="ARBA00012449"/>
    </source>
</evidence>